<keyword evidence="1" id="KW-1133">Transmembrane helix</keyword>
<evidence type="ECO:0000313" key="2">
    <source>
        <dbReference type="EMBL" id="VVD27077.1"/>
    </source>
</evidence>
<dbReference type="Proteomes" id="UP000325811">
    <property type="component" value="Chromosome I"/>
</dbReference>
<keyword evidence="1" id="KW-0812">Transmembrane</keyword>
<proteinExistence type="predicted"/>
<evidence type="ECO:0000313" key="3">
    <source>
        <dbReference type="Proteomes" id="UP000325811"/>
    </source>
</evidence>
<evidence type="ECO:0000256" key="1">
    <source>
        <dbReference type="SAM" id="Phobius"/>
    </source>
</evidence>
<accession>A0A5Q4Z5S9</accession>
<keyword evidence="3" id="KW-1185">Reference proteome</keyword>
<sequence length="66" mass="7408">MTVAWRKNGAIGGVTIDLLVKVADEGDADERFVCAQTWMVGSVWLPRCIGCVACCWIFWRSICRRS</sequence>
<organism evidence="2 3">
    <name type="scientific">Paraburkholderia dioscoreae</name>
    <dbReference type="NCBI Taxonomy" id="2604047"/>
    <lineage>
        <taxon>Bacteria</taxon>
        <taxon>Pseudomonadati</taxon>
        <taxon>Pseudomonadota</taxon>
        <taxon>Betaproteobacteria</taxon>
        <taxon>Burkholderiales</taxon>
        <taxon>Burkholderiaceae</taxon>
        <taxon>Paraburkholderia</taxon>
    </lineage>
</organism>
<dbReference type="EMBL" id="LR699553">
    <property type="protein sequence ID" value="VVD27077.1"/>
    <property type="molecule type" value="Genomic_DNA"/>
</dbReference>
<name>A0A5Q4Z5S9_9BURK</name>
<dbReference type="AlphaFoldDB" id="A0A5Q4Z5S9"/>
<dbReference type="KEGG" id="pdio:PDMSB3_0615"/>
<protein>
    <submittedName>
        <fullName evidence="2">Uncharacterized protein</fullName>
    </submittedName>
</protein>
<gene>
    <name evidence="2" type="ORF">PDMSB3_0615</name>
</gene>
<reference evidence="2 3" key="1">
    <citation type="submission" date="2019-08" db="EMBL/GenBank/DDBJ databases">
        <authorList>
            <person name="Herpell B J."/>
        </authorList>
    </citation>
    <scope>NUCLEOTIDE SEQUENCE [LARGE SCALE GENOMIC DNA]</scope>
    <source>
        <strain evidence="3">Msb3</strain>
    </source>
</reference>
<feature type="transmembrane region" description="Helical" evidence="1">
    <location>
        <begin position="38"/>
        <end position="59"/>
    </location>
</feature>
<keyword evidence="1" id="KW-0472">Membrane</keyword>